<name>A0AAD6B0L8_9TELE</name>
<accession>A0AAD6B0L8</accession>
<organism evidence="2 3">
    <name type="scientific">Pogonophryne albipinna</name>
    <dbReference type="NCBI Taxonomy" id="1090488"/>
    <lineage>
        <taxon>Eukaryota</taxon>
        <taxon>Metazoa</taxon>
        <taxon>Chordata</taxon>
        <taxon>Craniata</taxon>
        <taxon>Vertebrata</taxon>
        <taxon>Euteleostomi</taxon>
        <taxon>Actinopterygii</taxon>
        <taxon>Neopterygii</taxon>
        <taxon>Teleostei</taxon>
        <taxon>Neoteleostei</taxon>
        <taxon>Acanthomorphata</taxon>
        <taxon>Eupercaria</taxon>
        <taxon>Perciformes</taxon>
        <taxon>Notothenioidei</taxon>
        <taxon>Pogonophryne</taxon>
    </lineage>
</organism>
<keyword evidence="3" id="KW-1185">Reference proteome</keyword>
<feature type="non-terminal residue" evidence="2">
    <location>
        <position position="1"/>
    </location>
</feature>
<reference evidence="2" key="1">
    <citation type="submission" date="2022-11" db="EMBL/GenBank/DDBJ databases">
        <title>Chromosome-level genome of Pogonophryne albipinna.</title>
        <authorList>
            <person name="Jo E."/>
        </authorList>
    </citation>
    <scope>NUCLEOTIDE SEQUENCE</scope>
    <source>
        <strain evidence="2">SGF0006</strain>
        <tissue evidence="2">Muscle</tissue>
    </source>
</reference>
<dbReference type="AlphaFoldDB" id="A0AAD6B0L8"/>
<proteinExistence type="predicted"/>
<evidence type="ECO:0000313" key="2">
    <source>
        <dbReference type="EMBL" id="KAJ4934527.1"/>
    </source>
</evidence>
<dbReference type="EMBL" id="JAPTMU010000012">
    <property type="protein sequence ID" value="KAJ4934527.1"/>
    <property type="molecule type" value="Genomic_DNA"/>
</dbReference>
<evidence type="ECO:0000313" key="3">
    <source>
        <dbReference type="Proteomes" id="UP001219934"/>
    </source>
</evidence>
<sequence length="82" mass="8823">ANIQTFTISPRHVEAERSELLPPSQQGKKLAEEDRRGPSSARFNPCRGAGPQQQCGSAIDGGPTVDDETLSVYSENALAVHF</sequence>
<gene>
    <name evidence="2" type="ORF">JOQ06_007320</name>
</gene>
<comment type="caution">
    <text evidence="2">The sequence shown here is derived from an EMBL/GenBank/DDBJ whole genome shotgun (WGS) entry which is preliminary data.</text>
</comment>
<feature type="region of interest" description="Disordered" evidence="1">
    <location>
        <begin position="1"/>
        <end position="67"/>
    </location>
</feature>
<feature type="non-terminal residue" evidence="2">
    <location>
        <position position="82"/>
    </location>
</feature>
<protein>
    <submittedName>
        <fullName evidence="2">Uncharacterized protein</fullName>
    </submittedName>
</protein>
<dbReference type="Proteomes" id="UP001219934">
    <property type="component" value="Unassembled WGS sequence"/>
</dbReference>
<evidence type="ECO:0000256" key="1">
    <source>
        <dbReference type="SAM" id="MobiDB-lite"/>
    </source>
</evidence>